<proteinExistence type="predicted"/>
<sequence length="99" mass="11073">MSQKFIMLFLVFNPRVVSLDPVAKILIGEDHIADQDRTSSRVSTGPKICIICLNVALLNLLTVSFVNVFIFCLWLDSRGLLDHVFAAKVRLCTTTCFKA</sequence>
<accession>A0ABV0VNA2</accession>
<evidence type="ECO:0000313" key="3">
    <source>
        <dbReference type="EMBL" id="MEQ2257707.1"/>
    </source>
</evidence>
<keyword evidence="1" id="KW-0812">Transmembrane</keyword>
<evidence type="ECO:0000256" key="1">
    <source>
        <dbReference type="SAM" id="Phobius"/>
    </source>
</evidence>
<keyword evidence="4" id="KW-1185">Reference proteome</keyword>
<keyword evidence="2" id="KW-0732">Signal</keyword>
<evidence type="ECO:0000256" key="2">
    <source>
        <dbReference type="SAM" id="SignalP"/>
    </source>
</evidence>
<keyword evidence="1" id="KW-1133">Transmembrane helix</keyword>
<protein>
    <submittedName>
        <fullName evidence="3">Uncharacterized protein</fullName>
    </submittedName>
</protein>
<feature type="chain" id="PRO_5047143184" evidence="2">
    <location>
        <begin position="19"/>
        <end position="99"/>
    </location>
</feature>
<organism evidence="3 4">
    <name type="scientific">Ilyodon furcidens</name>
    <name type="common">goldbreast splitfin</name>
    <dbReference type="NCBI Taxonomy" id="33524"/>
    <lineage>
        <taxon>Eukaryota</taxon>
        <taxon>Metazoa</taxon>
        <taxon>Chordata</taxon>
        <taxon>Craniata</taxon>
        <taxon>Vertebrata</taxon>
        <taxon>Euteleostomi</taxon>
        <taxon>Actinopterygii</taxon>
        <taxon>Neopterygii</taxon>
        <taxon>Teleostei</taxon>
        <taxon>Neoteleostei</taxon>
        <taxon>Acanthomorphata</taxon>
        <taxon>Ovalentaria</taxon>
        <taxon>Atherinomorphae</taxon>
        <taxon>Cyprinodontiformes</taxon>
        <taxon>Goodeidae</taxon>
        <taxon>Ilyodon</taxon>
    </lineage>
</organism>
<evidence type="ECO:0000313" key="4">
    <source>
        <dbReference type="Proteomes" id="UP001482620"/>
    </source>
</evidence>
<keyword evidence="1" id="KW-0472">Membrane</keyword>
<feature type="transmembrane region" description="Helical" evidence="1">
    <location>
        <begin position="48"/>
        <end position="75"/>
    </location>
</feature>
<feature type="signal peptide" evidence="2">
    <location>
        <begin position="1"/>
        <end position="18"/>
    </location>
</feature>
<comment type="caution">
    <text evidence="3">The sequence shown here is derived from an EMBL/GenBank/DDBJ whole genome shotgun (WGS) entry which is preliminary data.</text>
</comment>
<name>A0ABV0VNA2_9TELE</name>
<reference evidence="3 4" key="1">
    <citation type="submission" date="2021-06" db="EMBL/GenBank/DDBJ databases">
        <authorList>
            <person name="Palmer J.M."/>
        </authorList>
    </citation>
    <scope>NUCLEOTIDE SEQUENCE [LARGE SCALE GENOMIC DNA]</scope>
    <source>
        <strain evidence="4">if_2019</strain>
        <tissue evidence="3">Muscle</tissue>
    </source>
</reference>
<dbReference type="EMBL" id="JAHRIQ010112619">
    <property type="protein sequence ID" value="MEQ2257707.1"/>
    <property type="molecule type" value="Genomic_DNA"/>
</dbReference>
<gene>
    <name evidence="3" type="ORF">ILYODFUR_037517</name>
</gene>
<dbReference type="Proteomes" id="UP001482620">
    <property type="component" value="Unassembled WGS sequence"/>
</dbReference>